<reference evidence="2 3" key="1">
    <citation type="journal article" date="2015" name="Front. Microbiol.">
        <title>Genome sequence of the plant growth promoting endophytic yeast Rhodotorula graminis WP1.</title>
        <authorList>
            <person name="Firrincieli A."/>
            <person name="Otillar R."/>
            <person name="Salamov A."/>
            <person name="Schmutz J."/>
            <person name="Khan Z."/>
            <person name="Redman R.S."/>
            <person name="Fleck N.D."/>
            <person name="Lindquist E."/>
            <person name="Grigoriev I.V."/>
            <person name="Doty S.L."/>
        </authorList>
    </citation>
    <scope>NUCLEOTIDE SEQUENCE [LARGE SCALE GENOMIC DNA]</scope>
    <source>
        <strain evidence="2 3">WP1</strain>
    </source>
</reference>
<keyword evidence="3" id="KW-1185">Reference proteome</keyword>
<organism evidence="2 3">
    <name type="scientific">Rhodotorula graminis (strain WP1)</name>
    <dbReference type="NCBI Taxonomy" id="578459"/>
    <lineage>
        <taxon>Eukaryota</taxon>
        <taxon>Fungi</taxon>
        <taxon>Dikarya</taxon>
        <taxon>Basidiomycota</taxon>
        <taxon>Pucciniomycotina</taxon>
        <taxon>Microbotryomycetes</taxon>
        <taxon>Sporidiobolales</taxon>
        <taxon>Sporidiobolaceae</taxon>
        <taxon>Rhodotorula</taxon>
    </lineage>
</organism>
<feature type="compositionally biased region" description="Gly residues" evidence="1">
    <location>
        <begin position="64"/>
        <end position="77"/>
    </location>
</feature>
<sequence length="538" mass="58728">MTRPPSTSPNAPRSRSSTARAPDQPTAAELPTAKTNKIPADSSTRSTSGRTQESRAARASSSGGPAGEGEVGEGAAGGASSAGVGAAQSVSGRGEGQQEEQSDNDEGADDADLDDVSVLGDDEALGDDEDEDVEPPSPEADAAFFAKHTAPLVQAYLDKCETAAELPEHLRIWLQVQRREYLQHADMWKLVSSSLNSAILLLERQGDWASMSFDRFYQEVCKIKLSNGTQVEILKAGVSFVYALITNANIYKAYKPILQCETDDQLLAFAVKWKVLLKNAPELSTFGRAAVYVLSAKERRYAGYTFITGTSRCAAHETTPISEKMGKARKEVPWAEWKKQVIFTVPAAVSNDAGPALFLVIEHLVITTNDLTNGIGLNTRPFDSHSWRFKYSKQNIIDALEKTISLCDTLGTTISPTFFEDNLASFRTIADFNAVSLHGIITGARWTFFMRKQNVPAHIFKHGRLPMPYLPREERVARRAALKAAGEREGIELERGAYDEVQRARKVRKEAGAVKPHAERQVKAGPGGLDTGFLDSFF</sequence>
<dbReference type="GeneID" id="28976564"/>
<feature type="region of interest" description="Disordered" evidence="1">
    <location>
        <begin position="120"/>
        <end position="139"/>
    </location>
</feature>
<feature type="compositionally biased region" description="Acidic residues" evidence="1">
    <location>
        <begin position="120"/>
        <end position="134"/>
    </location>
</feature>
<protein>
    <submittedName>
        <fullName evidence="2">Uncharacterized protein</fullName>
    </submittedName>
</protein>
<feature type="compositionally biased region" description="Low complexity" evidence="1">
    <location>
        <begin position="78"/>
        <end position="92"/>
    </location>
</feature>
<accession>A0A194SCA5</accession>
<dbReference type="AlphaFoldDB" id="A0A194SCA5"/>
<evidence type="ECO:0000313" key="3">
    <source>
        <dbReference type="Proteomes" id="UP000053890"/>
    </source>
</evidence>
<feature type="compositionally biased region" description="Polar residues" evidence="1">
    <location>
        <begin position="1"/>
        <end position="19"/>
    </location>
</feature>
<gene>
    <name evidence="2" type="ORF">RHOBADRAFT_51991</name>
</gene>
<evidence type="ECO:0000256" key="1">
    <source>
        <dbReference type="SAM" id="MobiDB-lite"/>
    </source>
</evidence>
<dbReference type="EMBL" id="KQ474075">
    <property type="protein sequence ID" value="KPV77026.1"/>
    <property type="molecule type" value="Genomic_DNA"/>
</dbReference>
<dbReference type="RefSeq" id="XP_018273075.1">
    <property type="nucleotide sequence ID" value="XM_018416116.1"/>
</dbReference>
<feature type="compositionally biased region" description="Polar residues" evidence="1">
    <location>
        <begin position="41"/>
        <end position="51"/>
    </location>
</feature>
<feature type="compositionally biased region" description="Acidic residues" evidence="1">
    <location>
        <begin position="97"/>
        <end position="114"/>
    </location>
</feature>
<evidence type="ECO:0000313" key="2">
    <source>
        <dbReference type="EMBL" id="KPV77026.1"/>
    </source>
</evidence>
<name>A0A194SCA5_RHOGW</name>
<feature type="region of interest" description="Disordered" evidence="1">
    <location>
        <begin position="1"/>
        <end position="114"/>
    </location>
</feature>
<proteinExistence type="predicted"/>
<dbReference type="Proteomes" id="UP000053890">
    <property type="component" value="Unassembled WGS sequence"/>
</dbReference>